<dbReference type="PANTHER" id="PTHR23355">
    <property type="entry name" value="RIBONUCLEASE"/>
    <property type="match status" value="1"/>
</dbReference>
<comment type="function">
    <text evidence="8">3'-5' exoribonuclease that releases 5'-nucleoside monophosphates and is involved in maturation of structured RNAs.</text>
</comment>
<keyword evidence="7 8" id="KW-0694">RNA-binding</keyword>
<dbReference type="InterPro" id="IPR050180">
    <property type="entry name" value="RNR_Ribonuclease"/>
</dbReference>
<name>A0A1H9IUH6_9GAMM</name>
<dbReference type="RefSeq" id="WP_177188996.1">
    <property type="nucleotide sequence ID" value="NZ_FOFS01000010.1"/>
</dbReference>
<dbReference type="EC" id="3.1.13.1" evidence="8"/>
<dbReference type="SMART" id="SM00357">
    <property type="entry name" value="CSP"/>
    <property type="match status" value="2"/>
</dbReference>
<accession>A0A1H9IUH6</accession>
<evidence type="ECO:0000256" key="1">
    <source>
        <dbReference type="ARBA" id="ARBA00001849"/>
    </source>
</evidence>
<sequence>MKRKQTQNSPRTPAHKKGGKSASDSQDWQHHDAEYAQEQQRYEDPIPSRKLILDTLAGEEGPLTVDELIGRFALAKLSQQEALAKRLGAMVRDGQLAQNRRGAFGPVTQMNLVAGSVQAHRDGFGFLIPDAGGPDVFLPARQMRALMNGDRVLVRVVGRDFKGRPEGVVAEVIERVSRSVVGRLHVERGISYVIPDNPRVQQDLLIPPEELGGARHGHMVVAEIVQPPGNRTLPVGKVTEILGEHLAPGMEIEAAIRAHSLPNEWPESVEREAAAIPDTVQATQIAGRVDLRELPLVTIDGADARDFDDAVHARREKKNGWTLWVAIADVSAYVRPDTPLDKEASKRGNSVYFPQRVIPMLPEKLSNGLCSLNPNVDRLCMVCEMRVSADGEVAKSKFYEAVMRSQARLIYEDVAAMLDQPQGELARSRAPLLPHLQTLNEVFEALFAARSRRGAIDFESTETRIVFSGERKIDRIVPVTRNRAHRLIEECMIAAFVEAAELTEKAKLPTLYRVHQDPDANKVAVLREFLALRGLSLGGADKPSAMDFAKVLAAAKDRPDQGLIQTILLRSLMQARYSPANSGHFGLALTHYAHFTSPIRRYPDLLLHRALKHAIIRRGLLRTKAKAKDFAYNGEQMEALGTHCSMTERRADEATREVVTWLKCEFMRHRVGEEFDGTISSVAPFGLFVELDGLYVDGLVHVSTLKNDYYEFDDRAYRLVGSRSGGAFGLGDKLRVRLVRVNLDERKIDLELLKQISRGTQLRSEAMKQRGKTFGKPSKPSRKKS</sequence>
<dbReference type="NCBIfam" id="TIGR02063">
    <property type="entry name" value="RNase_R"/>
    <property type="match status" value="1"/>
</dbReference>
<dbReference type="Gene3D" id="2.40.50.140">
    <property type="entry name" value="Nucleic acid-binding proteins"/>
    <property type="match status" value="2"/>
</dbReference>
<dbReference type="GO" id="GO:0006402">
    <property type="term" value="P:mRNA catabolic process"/>
    <property type="evidence" value="ECO:0007669"/>
    <property type="project" value="TreeGrafter"/>
</dbReference>
<evidence type="ECO:0000256" key="6">
    <source>
        <dbReference type="ARBA" id="ARBA00022839"/>
    </source>
</evidence>
<evidence type="ECO:0000256" key="7">
    <source>
        <dbReference type="ARBA" id="ARBA00022884"/>
    </source>
</evidence>
<dbReference type="HAMAP" id="MF_01895">
    <property type="entry name" value="RNase_R"/>
    <property type="match status" value="1"/>
</dbReference>
<dbReference type="Proteomes" id="UP000199233">
    <property type="component" value="Unassembled WGS sequence"/>
</dbReference>
<dbReference type="InterPro" id="IPR040476">
    <property type="entry name" value="CSD2"/>
</dbReference>
<dbReference type="InterPro" id="IPR022966">
    <property type="entry name" value="RNase_II/R_CS"/>
</dbReference>
<dbReference type="SUPFAM" id="SSF50249">
    <property type="entry name" value="Nucleic acid-binding proteins"/>
    <property type="match status" value="4"/>
</dbReference>
<feature type="domain" description="S1 motif" evidence="10">
    <location>
        <begin position="672"/>
        <end position="753"/>
    </location>
</feature>
<dbReference type="EMBL" id="FOFS01000010">
    <property type="protein sequence ID" value="SEQ78189.1"/>
    <property type="molecule type" value="Genomic_DNA"/>
</dbReference>
<dbReference type="GO" id="GO:0003723">
    <property type="term" value="F:RNA binding"/>
    <property type="evidence" value="ECO:0007669"/>
    <property type="project" value="UniProtKB-UniRule"/>
</dbReference>
<dbReference type="PANTHER" id="PTHR23355:SF9">
    <property type="entry name" value="DIS3-LIKE EXONUCLEASE 2"/>
    <property type="match status" value="1"/>
</dbReference>
<evidence type="ECO:0000256" key="5">
    <source>
        <dbReference type="ARBA" id="ARBA00022801"/>
    </source>
</evidence>
<evidence type="ECO:0000256" key="9">
    <source>
        <dbReference type="SAM" id="MobiDB-lite"/>
    </source>
</evidence>
<gene>
    <name evidence="8" type="primary">rnr</name>
    <name evidence="11" type="ORF">SAMN04488038_110182</name>
</gene>
<organism evidence="11 12">
    <name type="scientific">Solimonas aquatica</name>
    <dbReference type="NCBI Taxonomy" id="489703"/>
    <lineage>
        <taxon>Bacteria</taxon>
        <taxon>Pseudomonadati</taxon>
        <taxon>Pseudomonadota</taxon>
        <taxon>Gammaproteobacteria</taxon>
        <taxon>Nevskiales</taxon>
        <taxon>Nevskiaceae</taxon>
        <taxon>Solimonas</taxon>
    </lineage>
</organism>
<dbReference type="PROSITE" id="PS50126">
    <property type="entry name" value="S1"/>
    <property type="match status" value="1"/>
</dbReference>
<dbReference type="GO" id="GO:0008859">
    <property type="term" value="F:exoribonuclease II activity"/>
    <property type="evidence" value="ECO:0007669"/>
    <property type="project" value="UniProtKB-UniRule"/>
</dbReference>
<evidence type="ECO:0000313" key="11">
    <source>
        <dbReference type="EMBL" id="SEQ78189.1"/>
    </source>
</evidence>
<dbReference type="SMART" id="SM00316">
    <property type="entry name" value="S1"/>
    <property type="match status" value="1"/>
</dbReference>
<evidence type="ECO:0000313" key="12">
    <source>
        <dbReference type="Proteomes" id="UP000199233"/>
    </source>
</evidence>
<keyword evidence="6 8" id="KW-0269">Exonuclease</keyword>
<reference evidence="11 12" key="1">
    <citation type="submission" date="2016-10" db="EMBL/GenBank/DDBJ databases">
        <authorList>
            <person name="de Groot N.N."/>
        </authorList>
    </citation>
    <scope>NUCLEOTIDE SEQUENCE [LARGE SCALE GENOMIC DNA]</scope>
    <source>
        <strain evidence="11 12">DSM 25927</strain>
    </source>
</reference>
<feature type="compositionally biased region" description="Polar residues" evidence="9">
    <location>
        <begin position="1"/>
        <end position="11"/>
    </location>
</feature>
<dbReference type="InterPro" id="IPR013223">
    <property type="entry name" value="RNase_B_OB_dom"/>
</dbReference>
<keyword evidence="12" id="KW-1185">Reference proteome</keyword>
<feature type="compositionally biased region" description="Basic residues" evidence="9">
    <location>
        <begin position="769"/>
        <end position="785"/>
    </location>
</feature>
<dbReference type="Pfam" id="PF00575">
    <property type="entry name" value="S1"/>
    <property type="match status" value="1"/>
</dbReference>
<evidence type="ECO:0000259" key="10">
    <source>
        <dbReference type="PROSITE" id="PS50126"/>
    </source>
</evidence>
<feature type="region of interest" description="Disordered" evidence="9">
    <location>
        <begin position="762"/>
        <end position="785"/>
    </location>
</feature>
<proteinExistence type="inferred from homology"/>
<dbReference type="InterPro" id="IPR012340">
    <property type="entry name" value="NA-bd_OB-fold"/>
</dbReference>
<dbReference type="InterPro" id="IPR011129">
    <property type="entry name" value="CSD"/>
</dbReference>
<evidence type="ECO:0000256" key="3">
    <source>
        <dbReference type="ARBA" id="ARBA00022490"/>
    </source>
</evidence>
<dbReference type="InterPro" id="IPR004476">
    <property type="entry name" value="RNase_II/RNase_R"/>
</dbReference>
<dbReference type="GO" id="GO:0005829">
    <property type="term" value="C:cytosol"/>
    <property type="evidence" value="ECO:0007669"/>
    <property type="project" value="UniProtKB-ARBA"/>
</dbReference>
<comment type="similarity">
    <text evidence="8">Belongs to the RNR ribonuclease family. RNase R subfamily.</text>
</comment>
<keyword evidence="4 8" id="KW-0540">Nuclease</keyword>
<dbReference type="CDD" id="cd04471">
    <property type="entry name" value="S1_RNase_R"/>
    <property type="match status" value="1"/>
</dbReference>
<dbReference type="PROSITE" id="PS01175">
    <property type="entry name" value="RIBONUCLEASE_II"/>
    <property type="match status" value="1"/>
</dbReference>
<dbReference type="Pfam" id="PF08206">
    <property type="entry name" value="OB_RNB"/>
    <property type="match status" value="1"/>
</dbReference>
<comment type="subcellular location">
    <subcellularLocation>
        <location evidence="2 8">Cytoplasm</location>
    </subcellularLocation>
</comment>
<protein>
    <recommendedName>
        <fullName evidence="8">Ribonuclease R</fullName>
        <shortName evidence="8">RNase R</shortName>
        <ecNumber evidence="8">3.1.13.1</ecNumber>
    </recommendedName>
</protein>
<feature type="compositionally biased region" description="Basic and acidic residues" evidence="9">
    <location>
        <begin position="27"/>
        <end position="43"/>
    </location>
</feature>
<dbReference type="Pfam" id="PF17876">
    <property type="entry name" value="CSD2"/>
    <property type="match status" value="1"/>
</dbReference>
<evidence type="ECO:0000256" key="2">
    <source>
        <dbReference type="ARBA" id="ARBA00004496"/>
    </source>
</evidence>
<dbReference type="SMART" id="SM00955">
    <property type="entry name" value="RNB"/>
    <property type="match status" value="1"/>
</dbReference>
<comment type="catalytic activity">
    <reaction evidence="1 8">
        <text>Exonucleolytic cleavage in the 3'- to 5'-direction to yield nucleoside 5'-phosphates.</text>
        <dbReference type="EC" id="3.1.13.1"/>
    </reaction>
</comment>
<dbReference type="InterPro" id="IPR003029">
    <property type="entry name" value="S1_domain"/>
</dbReference>
<dbReference type="AlphaFoldDB" id="A0A1H9IUH6"/>
<dbReference type="InterPro" id="IPR011805">
    <property type="entry name" value="RNase_R"/>
</dbReference>
<evidence type="ECO:0000256" key="8">
    <source>
        <dbReference type="HAMAP-Rule" id="MF_01895"/>
    </source>
</evidence>
<dbReference type="NCBIfam" id="TIGR00358">
    <property type="entry name" value="3_prime_RNase"/>
    <property type="match status" value="1"/>
</dbReference>
<dbReference type="STRING" id="489703.SAMN04488038_110182"/>
<evidence type="ECO:0000256" key="4">
    <source>
        <dbReference type="ARBA" id="ARBA00022722"/>
    </source>
</evidence>
<keyword evidence="5 8" id="KW-0378">Hydrolase</keyword>
<dbReference type="Pfam" id="PF00773">
    <property type="entry name" value="RNB"/>
    <property type="match status" value="1"/>
</dbReference>
<feature type="region of interest" description="Disordered" evidence="9">
    <location>
        <begin position="1"/>
        <end position="43"/>
    </location>
</feature>
<dbReference type="InterPro" id="IPR001900">
    <property type="entry name" value="RNase_II/R"/>
</dbReference>
<keyword evidence="3 8" id="KW-0963">Cytoplasm</keyword>